<accession>A0A137S1G6</accession>
<name>A0A137S1G6_9GAMM</name>
<reference evidence="4" key="1">
    <citation type="submission" date="2015-12" db="EMBL/GenBank/DDBJ databases">
        <authorList>
            <person name="Lima A."/>
            <person name="Farahani Zayas N."/>
            <person name="Castro Da Silva M.A."/>
            <person name="Cabral A."/>
            <person name="Pessatti M.L."/>
        </authorList>
    </citation>
    <scope>NUCLEOTIDE SEQUENCE [LARGE SCALE GENOMIC DNA]</scope>
    <source>
        <strain evidence="4">LAMA 842</strain>
    </source>
</reference>
<dbReference type="Pfam" id="PF20157">
    <property type="entry name" value="Maf_flag10_N"/>
    <property type="match status" value="1"/>
</dbReference>
<protein>
    <recommendedName>
        <fullName evidence="5">Motility accessory factor</fullName>
    </recommendedName>
</protein>
<dbReference type="PANTHER" id="PTHR41786">
    <property type="entry name" value="MOTILITY ACCESSORY FACTOR MAF"/>
    <property type="match status" value="1"/>
</dbReference>
<evidence type="ECO:0000313" key="4">
    <source>
        <dbReference type="Proteomes" id="UP000070282"/>
    </source>
</evidence>
<dbReference type="InterPro" id="IPR045376">
    <property type="entry name" value="Maf_N"/>
</dbReference>
<organism evidence="3 4">
    <name type="scientific">Marinobacter excellens LAMA 842</name>
    <dbReference type="NCBI Taxonomy" id="1306954"/>
    <lineage>
        <taxon>Bacteria</taxon>
        <taxon>Pseudomonadati</taxon>
        <taxon>Pseudomonadota</taxon>
        <taxon>Gammaproteobacteria</taxon>
        <taxon>Pseudomonadales</taxon>
        <taxon>Marinobacteraceae</taxon>
        <taxon>Marinobacter</taxon>
    </lineage>
</organism>
<dbReference type="PATRIC" id="fig|1306954.6.peg.3438"/>
<sequence>MVKNKALEFVRRRENNLLFFKKFYPDIYRYYANYTLTEAEVVISNVEDELDLNLGEVSLYQGQGKQRAHQGVELFKSTFAHNKLLPSLPPPWPGDYHHPRFAHRAIDQIIRKSPLNKEDFKGYPIPNFYPLVVFQGVGLGLQIEELVTTTDVENAIVIEPNLEIFGASLLTVDWAKVCSTFQRAGRSIRFLIGVEKTEDAIWPALVKHLMHFTPMFPVMNLFLNERGDKTMDAVAKRINREAITTLTTWGHYDDEVRQLNNALHAFHMGVKVIPEINSIPSSIPTIIVGSGPSLDDRIDGLKSNRENIIIVSAGTGLRALIENDIYPDFHVELESDYLNYRVISSYDRKKLKSIRIIAASQICPLIWDLFGEQRLYFKKENPIGALFGSPETSISGGAPTCTNAAIALCTQLGLRNIFLFGTDFGFRDHGRHHSKRSVYMESEDDTIGTELKKGASKVFQQSNTFKVQGVNDSVVFTTPIYFTAKRAVEGLIGATLAASSAYKFFNCADGAAIEGSTWITEAQFNDAIIELGDKNERARVLKKLFSNESQAISLKNLENTLDVTCEKLSHLAKKIEGMIKSQRVRGKKDITRLSSGISRYLEGELIQSDPGFYYMIRGAVRHHLYAGFAHALAMNDEGDVAAYLDRWKKSFTDSMAALPDHFKSVTSKRYSLNDDPWVRQSINDPE</sequence>
<dbReference type="Pfam" id="PF01973">
    <property type="entry name" value="MptE-like"/>
    <property type="match status" value="1"/>
</dbReference>
<feature type="domain" description="Glycosyltransferase Maf N-terminal" evidence="2">
    <location>
        <begin position="14"/>
        <end position="198"/>
    </location>
</feature>
<dbReference type="PANTHER" id="PTHR41786:SF1">
    <property type="entry name" value="6-HYDROXYMETHYLPTERIN DIPHOSPHOKINASE MPTE-LIKE DOMAIN-CONTAINING PROTEIN"/>
    <property type="match status" value="1"/>
</dbReference>
<evidence type="ECO:0000313" key="3">
    <source>
        <dbReference type="EMBL" id="KXO06277.1"/>
    </source>
</evidence>
<dbReference type="Proteomes" id="UP000070282">
    <property type="component" value="Unassembled WGS sequence"/>
</dbReference>
<dbReference type="EMBL" id="LOCO01000051">
    <property type="protein sequence ID" value="KXO06277.1"/>
    <property type="molecule type" value="Genomic_DNA"/>
</dbReference>
<comment type="caution">
    <text evidence="3">The sequence shown here is derived from an EMBL/GenBank/DDBJ whole genome shotgun (WGS) entry which is preliminary data.</text>
</comment>
<evidence type="ECO:0008006" key="5">
    <source>
        <dbReference type="Google" id="ProtNLM"/>
    </source>
</evidence>
<gene>
    <name evidence="3" type="ORF">J122_4137</name>
</gene>
<dbReference type="InterPro" id="IPR002826">
    <property type="entry name" value="MptE-like"/>
</dbReference>
<dbReference type="AlphaFoldDB" id="A0A137S1G6"/>
<dbReference type="RefSeq" id="WP_061334024.1">
    <property type="nucleotide sequence ID" value="NZ_LOCO01000051.1"/>
</dbReference>
<evidence type="ECO:0000259" key="1">
    <source>
        <dbReference type="Pfam" id="PF01973"/>
    </source>
</evidence>
<evidence type="ECO:0000259" key="2">
    <source>
        <dbReference type="Pfam" id="PF20157"/>
    </source>
</evidence>
<proteinExistence type="predicted"/>
<feature type="domain" description="6-hydroxymethylpterin diphosphokinase MptE-like" evidence="1">
    <location>
        <begin position="266"/>
        <end position="428"/>
    </location>
</feature>
<keyword evidence="4" id="KW-1185">Reference proteome</keyword>